<dbReference type="GeneID" id="14923619"/>
<dbReference type="RefSeq" id="XP_004367755.1">
    <property type="nucleotide sequence ID" value="XM_004367698.1"/>
</dbReference>
<proteinExistence type="predicted"/>
<name>L8HAZ7_ACACF</name>
<sequence>MKVVTKGGGKPVLWSKPKVLLKQLLTFLGVDGEDFYVWKDQLLITQVLHGYDDSKFTPIVAYALAGTAMKRMSVQPAATTHIAVALFLLVEYKALCNQLDHYKSNKITQQAAAMPMGLSLAEQLTMLMEAMA</sequence>
<accession>L8HAZ7</accession>
<reference evidence="1 2" key="1">
    <citation type="journal article" date="2013" name="Genome Biol.">
        <title>Genome of Acanthamoeba castellanii highlights extensive lateral gene transfer and early evolution of tyrosine kinase signaling.</title>
        <authorList>
            <person name="Clarke M."/>
            <person name="Lohan A.J."/>
            <person name="Liu B."/>
            <person name="Lagkouvardos I."/>
            <person name="Roy S."/>
            <person name="Zafar N."/>
            <person name="Bertelli C."/>
            <person name="Schilde C."/>
            <person name="Kianianmomeni A."/>
            <person name="Burglin T.R."/>
            <person name="Frech C."/>
            <person name="Turcotte B."/>
            <person name="Kopec K.O."/>
            <person name="Synnott J.M."/>
            <person name="Choo C."/>
            <person name="Paponov I."/>
            <person name="Finkler A."/>
            <person name="Soon Heng Tan C."/>
            <person name="Hutchins A.P."/>
            <person name="Weinmeier T."/>
            <person name="Rattei T."/>
            <person name="Chu J.S."/>
            <person name="Gimenez G."/>
            <person name="Irimia M."/>
            <person name="Rigden D.J."/>
            <person name="Fitzpatrick D.A."/>
            <person name="Lorenzo-Morales J."/>
            <person name="Bateman A."/>
            <person name="Chiu C.H."/>
            <person name="Tang P."/>
            <person name="Hegemann P."/>
            <person name="Fromm H."/>
            <person name="Raoult D."/>
            <person name="Greub G."/>
            <person name="Miranda-Saavedra D."/>
            <person name="Chen N."/>
            <person name="Nash P."/>
            <person name="Ginger M.L."/>
            <person name="Horn M."/>
            <person name="Schaap P."/>
            <person name="Caler L."/>
            <person name="Loftus B."/>
        </authorList>
    </citation>
    <scope>NUCLEOTIDE SEQUENCE [LARGE SCALE GENOMIC DNA]</scope>
    <source>
        <strain evidence="1 2">Neff</strain>
    </source>
</reference>
<dbReference type="AlphaFoldDB" id="L8HAZ7"/>
<dbReference type="EMBL" id="KB007874">
    <property type="protein sequence ID" value="ELR22674.1"/>
    <property type="molecule type" value="Genomic_DNA"/>
</dbReference>
<keyword evidence="2" id="KW-1185">Reference proteome</keyword>
<gene>
    <name evidence="1" type="ORF">ACA1_080720</name>
</gene>
<protein>
    <submittedName>
        <fullName evidence="1">Uncharacterized protein</fullName>
    </submittedName>
</protein>
<organism evidence="1 2">
    <name type="scientific">Acanthamoeba castellanii (strain ATCC 30010 / Neff)</name>
    <dbReference type="NCBI Taxonomy" id="1257118"/>
    <lineage>
        <taxon>Eukaryota</taxon>
        <taxon>Amoebozoa</taxon>
        <taxon>Discosea</taxon>
        <taxon>Longamoebia</taxon>
        <taxon>Centramoebida</taxon>
        <taxon>Acanthamoebidae</taxon>
        <taxon>Acanthamoeba</taxon>
    </lineage>
</organism>
<dbReference type="Proteomes" id="UP000011083">
    <property type="component" value="Unassembled WGS sequence"/>
</dbReference>
<dbReference type="VEuPathDB" id="AmoebaDB:ACA1_080720"/>
<evidence type="ECO:0000313" key="1">
    <source>
        <dbReference type="EMBL" id="ELR22674.1"/>
    </source>
</evidence>
<evidence type="ECO:0000313" key="2">
    <source>
        <dbReference type="Proteomes" id="UP000011083"/>
    </source>
</evidence>
<dbReference type="KEGG" id="acan:ACA1_080720"/>